<reference evidence="2" key="1">
    <citation type="submission" date="2016-03" db="EMBL/GenBank/DDBJ databases">
        <title>Mechanisms controlling the formation of the plant cell surface in tip-growing cells are functionally conserved among land plants.</title>
        <authorList>
            <person name="Honkanen S."/>
            <person name="Jones V.A."/>
            <person name="Morieri G."/>
            <person name="Champion C."/>
            <person name="Hetherington A.J."/>
            <person name="Kelly S."/>
            <person name="Saint-Marcoux D."/>
            <person name="Proust H."/>
            <person name="Prescott H."/>
            <person name="Dolan L."/>
        </authorList>
    </citation>
    <scope>NUCLEOTIDE SEQUENCE [LARGE SCALE GENOMIC DNA]</scope>
    <source>
        <tissue evidence="2">Whole gametophyte</tissue>
    </source>
</reference>
<feature type="region of interest" description="Disordered" evidence="1">
    <location>
        <begin position="266"/>
        <end position="297"/>
    </location>
</feature>
<organism evidence="2 3">
    <name type="scientific">Marchantia polymorpha subsp. ruderalis</name>
    <dbReference type="NCBI Taxonomy" id="1480154"/>
    <lineage>
        <taxon>Eukaryota</taxon>
        <taxon>Viridiplantae</taxon>
        <taxon>Streptophyta</taxon>
        <taxon>Embryophyta</taxon>
        <taxon>Marchantiophyta</taxon>
        <taxon>Marchantiopsida</taxon>
        <taxon>Marchantiidae</taxon>
        <taxon>Marchantiales</taxon>
        <taxon>Marchantiaceae</taxon>
        <taxon>Marchantia</taxon>
    </lineage>
</organism>
<proteinExistence type="predicted"/>
<dbReference type="AlphaFoldDB" id="A0A176WB70"/>
<accession>A0A176WB70</accession>
<comment type="caution">
    <text evidence="2">The sequence shown here is derived from an EMBL/GenBank/DDBJ whole genome shotgun (WGS) entry which is preliminary data.</text>
</comment>
<dbReference type="EMBL" id="LVLJ01001379">
    <property type="protein sequence ID" value="OAE29953.1"/>
    <property type="molecule type" value="Genomic_DNA"/>
</dbReference>
<dbReference type="Proteomes" id="UP000077202">
    <property type="component" value="Unassembled WGS sequence"/>
</dbReference>
<evidence type="ECO:0000313" key="2">
    <source>
        <dbReference type="EMBL" id="OAE29953.1"/>
    </source>
</evidence>
<sequence length="297" mass="33389">MSEAAASTTDEDMKVELNLWMGEAGPSGVQNEAPMKEEVEPSEERTATESLSLPPLEREEVVVQVGGKMVDFPEIPSSPPQEKAVRLEVGEKDAEEESKELVVSFPDFLQDSVVPLLKYLDGKREKYDIPKKEMECEVLRLNLAKEKECRAEEEQVIKGSYSAVRGVADKSKKAEAEFRQLREETTDSLRLRIEKCLRGFVMWEVQTLKWLKLDLLERRLMAMKTNGAAGHKQFVRLVNSFSFDFEESRKNLELEILSVLRRLGADGSSKDAVTAASDGTAPKSSLPRTVEMSRSSE</sequence>
<evidence type="ECO:0000256" key="1">
    <source>
        <dbReference type="SAM" id="MobiDB-lite"/>
    </source>
</evidence>
<name>A0A176WB70_MARPO</name>
<evidence type="ECO:0000313" key="3">
    <source>
        <dbReference type="Proteomes" id="UP000077202"/>
    </source>
</evidence>
<feature type="compositionally biased region" description="Polar residues" evidence="1">
    <location>
        <begin position="282"/>
        <end position="297"/>
    </location>
</feature>
<feature type="compositionally biased region" description="Basic and acidic residues" evidence="1">
    <location>
        <begin position="34"/>
        <end position="47"/>
    </location>
</feature>
<keyword evidence="3" id="KW-1185">Reference proteome</keyword>
<feature type="region of interest" description="Disordered" evidence="1">
    <location>
        <begin position="20"/>
        <end position="58"/>
    </location>
</feature>
<protein>
    <submittedName>
        <fullName evidence="2">Uncharacterized protein</fullName>
    </submittedName>
</protein>
<gene>
    <name evidence="2" type="ORF">AXG93_669s1010</name>
</gene>